<dbReference type="EMBL" id="MU004418">
    <property type="protein sequence ID" value="KAF2651755.1"/>
    <property type="molecule type" value="Genomic_DNA"/>
</dbReference>
<name>A0A6A6SVF3_9PLEO</name>
<accession>A0A6A6SVF3</accession>
<sequence length="51" mass="5303">MMSGGYLLPTVLPELFMAATAGPLVMETGYVIPIALISTVLLSISSGLYSI</sequence>
<gene>
    <name evidence="2" type="ORF">K491DRAFT_696198</name>
</gene>
<proteinExistence type="predicted"/>
<dbReference type="OrthoDB" id="10021397at2759"/>
<keyword evidence="3" id="KW-1185">Reference proteome</keyword>
<evidence type="ECO:0000313" key="2">
    <source>
        <dbReference type="EMBL" id="KAF2651755.1"/>
    </source>
</evidence>
<feature type="non-terminal residue" evidence="2">
    <location>
        <position position="51"/>
    </location>
</feature>
<dbReference type="Proteomes" id="UP000799324">
    <property type="component" value="Unassembled WGS sequence"/>
</dbReference>
<organism evidence="2 3">
    <name type="scientific">Lophiostoma macrostomum CBS 122681</name>
    <dbReference type="NCBI Taxonomy" id="1314788"/>
    <lineage>
        <taxon>Eukaryota</taxon>
        <taxon>Fungi</taxon>
        <taxon>Dikarya</taxon>
        <taxon>Ascomycota</taxon>
        <taxon>Pezizomycotina</taxon>
        <taxon>Dothideomycetes</taxon>
        <taxon>Pleosporomycetidae</taxon>
        <taxon>Pleosporales</taxon>
        <taxon>Lophiostomataceae</taxon>
        <taxon>Lophiostoma</taxon>
    </lineage>
</organism>
<evidence type="ECO:0000256" key="1">
    <source>
        <dbReference type="SAM" id="Phobius"/>
    </source>
</evidence>
<evidence type="ECO:0000313" key="3">
    <source>
        <dbReference type="Proteomes" id="UP000799324"/>
    </source>
</evidence>
<keyword evidence="1" id="KW-1133">Transmembrane helix</keyword>
<keyword evidence="1" id="KW-0472">Membrane</keyword>
<protein>
    <submittedName>
        <fullName evidence="2">Uncharacterized protein</fullName>
    </submittedName>
</protein>
<reference evidence="2" key="1">
    <citation type="journal article" date="2020" name="Stud. Mycol.">
        <title>101 Dothideomycetes genomes: a test case for predicting lifestyles and emergence of pathogens.</title>
        <authorList>
            <person name="Haridas S."/>
            <person name="Albert R."/>
            <person name="Binder M."/>
            <person name="Bloem J."/>
            <person name="Labutti K."/>
            <person name="Salamov A."/>
            <person name="Andreopoulos B."/>
            <person name="Baker S."/>
            <person name="Barry K."/>
            <person name="Bills G."/>
            <person name="Bluhm B."/>
            <person name="Cannon C."/>
            <person name="Castanera R."/>
            <person name="Culley D."/>
            <person name="Daum C."/>
            <person name="Ezra D."/>
            <person name="Gonzalez J."/>
            <person name="Henrissat B."/>
            <person name="Kuo A."/>
            <person name="Liang C."/>
            <person name="Lipzen A."/>
            <person name="Lutzoni F."/>
            <person name="Magnuson J."/>
            <person name="Mondo S."/>
            <person name="Nolan M."/>
            <person name="Ohm R."/>
            <person name="Pangilinan J."/>
            <person name="Park H.-J."/>
            <person name="Ramirez L."/>
            <person name="Alfaro M."/>
            <person name="Sun H."/>
            <person name="Tritt A."/>
            <person name="Yoshinaga Y."/>
            <person name="Zwiers L.-H."/>
            <person name="Turgeon B."/>
            <person name="Goodwin S."/>
            <person name="Spatafora J."/>
            <person name="Crous P."/>
            <person name="Grigoriev I."/>
        </authorList>
    </citation>
    <scope>NUCLEOTIDE SEQUENCE</scope>
    <source>
        <strain evidence="2">CBS 122681</strain>
    </source>
</reference>
<dbReference type="AlphaFoldDB" id="A0A6A6SVF3"/>
<feature type="transmembrane region" description="Helical" evidence="1">
    <location>
        <begin position="28"/>
        <end position="49"/>
    </location>
</feature>
<keyword evidence="1" id="KW-0812">Transmembrane</keyword>